<accession>A0ACB8B0B4</accession>
<name>A0ACB8B0B4_9AGAM</name>
<sequence length="139" mass="15588">MGKYLRRLHSRLSSGPSAALYALLTPPGQILRKYAITELNLSLNTGKWKYDSWGHFEHPAVQTGAELWPWMPDGAASTIDDCWAGLRNALAGLFCASLHRRTSSPVQAYPLQYSHPPHHLRHATLPSEHICTENVIPFF</sequence>
<protein>
    <submittedName>
        <fullName evidence="1">Uncharacterized protein</fullName>
    </submittedName>
</protein>
<gene>
    <name evidence="1" type="ORF">BV22DRAFT_1134179</name>
</gene>
<comment type="caution">
    <text evidence="1">The sequence shown here is derived from an EMBL/GenBank/DDBJ whole genome shotgun (WGS) entry which is preliminary data.</text>
</comment>
<proteinExistence type="predicted"/>
<organism evidence="1 2">
    <name type="scientific">Leucogyrophana mollusca</name>
    <dbReference type="NCBI Taxonomy" id="85980"/>
    <lineage>
        <taxon>Eukaryota</taxon>
        <taxon>Fungi</taxon>
        <taxon>Dikarya</taxon>
        <taxon>Basidiomycota</taxon>
        <taxon>Agaricomycotina</taxon>
        <taxon>Agaricomycetes</taxon>
        <taxon>Agaricomycetidae</taxon>
        <taxon>Boletales</taxon>
        <taxon>Boletales incertae sedis</taxon>
        <taxon>Leucogyrophana</taxon>
    </lineage>
</organism>
<reference evidence="1" key="1">
    <citation type="journal article" date="2021" name="New Phytol.">
        <title>Evolutionary innovations through gain and loss of genes in the ectomycorrhizal Boletales.</title>
        <authorList>
            <person name="Wu G."/>
            <person name="Miyauchi S."/>
            <person name="Morin E."/>
            <person name="Kuo A."/>
            <person name="Drula E."/>
            <person name="Varga T."/>
            <person name="Kohler A."/>
            <person name="Feng B."/>
            <person name="Cao Y."/>
            <person name="Lipzen A."/>
            <person name="Daum C."/>
            <person name="Hundley H."/>
            <person name="Pangilinan J."/>
            <person name="Johnson J."/>
            <person name="Barry K."/>
            <person name="LaButti K."/>
            <person name="Ng V."/>
            <person name="Ahrendt S."/>
            <person name="Min B."/>
            <person name="Choi I.G."/>
            <person name="Park H."/>
            <person name="Plett J.M."/>
            <person name="Magnuson J."/>
            <person name="Spatafora J.W."/>
            <person name="Nagy L.G."/>
            <person name="Henrissat B."/>
            <person name="Grigoriev I.V."/>
            <person name="Yang Z.L."/>
            <person name="Xu J."/>
            <person name="Martin F.M."/>
        </authorList>
    </citation>
    <scope>NUCLEOTIDE SEQUENCE</scope>
    <source>
        <strain evidence="1">KUC20120723A-06</strain>
    </source>
</reference>
<evidence type="ECO:0000313" key="2">
    <source>
        <dbReference type="Proteomes" id="UP000790709"/>
    </source>
</evidence>
<dbReference type="Proteomes" id="UP000790709">
    <property type="component" value="Unassembled WGS sequence"/>
</dbReference>
<evidence type="ECO:0000313" key="1">
    <source>
        <dbReference type="EMBL" id="KAH7918987.1"/>
    </source>
</evidence>
<keyword evidence="2" id="KW-1185">Reference proteome</keyword>
<dbReference type="EMBL" id="MU266708">
    <property type="protein sequence ID" value="KAH7918987.1"/>
    <property type="molecule type" value="Genomic_DNA"/>
</dbReference>